<evidence type="ECO:0000313" key="2">
    <source>
        <dbReference type="Proteomes" id="UP001190700"/>
    </source>
</evidence>
<organism evidence="1 2">
    <name type="scientific">Cymbomonas tetramitiformis</name>
    <dbReference type="NCBI Taxonomy" id="36881"/>
    <lineage>
        <taxon>Eukaryota</taxon>
        <taxon>Viridiplantae</taxon>
        <taxon>Chlorophyta</taxon>
        <taxon>Pyramimonadophyceae</taxon>
        <taxon>Pyramimonadales</taxon>
        <taxon>Pyramimonadaceae</taxon>
        <taxon>Cymbomonas</taxon>
    </lineage>
</organism>
<comment type="caution">
    <text evidence="1">The sequence shown here is derived from an EMBL/GenBank/DDBJ whole genome shotgun (WGS) entry which is preliminary data.</text>
</comment>
<accession>A0AAE0BCF8</accession>
<name>A0AAE0BCF8_9CHLO</name>
<gene>
    <name evidence="1" type="ORF">CYMTET_56555</name>
</gene>
<reference evidence="1 2" key="1">
    <citation type="journal article" date="2015" name="Genome Biol. Evol.">
        <title>Comparative Genomics of a Bacterivorous Green Alga Reveals Evolutionary Causalities and Consequences of Phago-Mixotrophic Mode of Nutrition.</title>
        <authorList>
            <person name="Burns J.A."/>
            <person name="Paasch A."/>
            <person name="Narechania A."/>
            <person name="Kim E."/>
        </authorList>
    </citation>
    <scope>NUCLEOTIDE SEQUENCE [LARGE SCALE GENOMIC DNA]</scope>
    <source>
        <strain evidence="1 2">PLY_AMNH</strain>
    </source>
</reference>
<sequence length="293" mass="32754">MYVWGTSEALGGHERVARIYQSNPRATDNPEARIYQTATRWYSDRREVLAAEDSQAHAFKLGMPIKRGDRPKLVHVRSVTGSSLGPSDTGPTGFPYTGTPQLKIVDLNETVKEVLKYLRYLNALLYGISDSPETIVFDLEHTHIWLNRTGRARQIDLVFQNRPLAAFVLFNPVIRLPLHVVPQAHQTCNSEQPVLPCIYVWSPWVPVEGPVAGCSVLVYGPQLSGKSLEDVSNILAADVIFRKESRQELGQLVDRIRKGTVRESPEDSTFKEVLLLEAVSTAAAELIVQHPYS</sequence>
<protein>
    <submittedName>
        <fullName evidence="1">Uncharacterized protein</fullName>
    </submittedName>
</protein>
<evidence type="ECO:0000313" key="1">
    <source>
        <dbReference type="EMBL" id="KAK3233134.1"/>
    </source>
</evidence>
<dbReference type="Proteomes" id="UP001190700">
    <property type="component" value="Unassembled WGS sequence"/>
</dbReference>
<dbReference type="EMBL" id="LGRX02035799">
    <property type="protein sequence ID" value="KAK3233134.1"/>
    <property type="molecule type" value="Genomic_DNA"/>
</dbReference>
<proteinExistence type="predicted"/>
<dbReference type="AlphaFoldDB" id="A0AAE0BCF8"/>
<keyword evidence="2" id="KW-1185">Reference proteome</keyword>